<dbReference type="Gene3D" id="3.30.930.10">
    <property type="entry name" value="Bira Bifunctional Protein, Domain 2"/>
    <property type="match status" value="1"/>
</dbReference>
<dbReference type="Proteomes" id="UP001182556">
    <property type="component" value="Unassembled WGS sequence"/>
</dbReference>
<feature type="domain" description="BPL/LPL catalytic" evidence="7">
    <location>
        <begin position="75"/>
        <end position="276"/>
    </location>
</feature>
<evidence type="ECO:0000256" key="2">
    <source>
        <dbReference type="ARBA" id="ARBA00007907"/>
    </source>
</evidence>
<name>A0AAD9FW46_PAPLA</name>
<dbReference type="InterPro" id="IPR045864">
    <property type="entry name" value="aa-tRNA-synth_II/BPL/LPL"/>
</dbReference>
<dbReference type="PROSITE" id="PS51257">
    <property type="entry name" value="PROKAR_LIPOPROTEIN"/>
    <property type="match status" value="1"/>
</dbReference>
<evidence type="ECO:0000259" key="7">
    <source>
        <dbReference type="PROSITE" id="PS51733"/>
    </source>
</evidence>
<keyword evidence="4" id="KW-0808">Transferase</keyword>
<comment type="caution">
    <text evidence="8">The sequence shown here is derived from an EMBL/GenBank/DDBJ whole genome shotgun (WGS) entry which is preliminary data.</text>
</comment>
<dbReference type="EC" id="2.3.1.181" evidence="3"/>
<dbReference type="AlphaFoldDB" id="A0AAD9FW46"/>
<keyword evidence="9" id="KW-1185">Reference proteome</keyword>
<dbReference type="GO" id="GO:0033819">
    <property type="term" value="F:lipoyl(octanoyl) transferase activity"/>
    <property type="evidence" value="ECO:0007669"/>
    <property type="project" value="UniProtKB-EC"/>
</dbReference>
<accession>A0AAD9FW46</accession>
<evidence type="ECO:0000313" key="8">
    <source>
        <dbReference type="EMBL" id="KAK1927361.1"/>
    </source>
</evidence>
<comment type="pathway">
    <text evidence="1">Protein modification; protein lipoylation via endogenous pathway; protein N(6)-(lipoyl)lysine from octanoyl-[acyl-carrier-protein]: step 1/2.</text>
</comment>
<dbReference type="InterPro" id="IPR020605">
    <property type="entry name" value="Octanoyltransferase_CS"/>
</dbReference>
<evidence type="ECO:0000256" key="6">
    <source>
        <dbReference type="SAM" id="MobiDB-lite"/>
    </source>
</evidence>
<proteinExistence type="inferred from homology"/>
<dbReference type="Pfam" id="PF21948">
    <property type="entry name" value="LplA-B_cat"/>
    <property type="match status" value="1"/>
</dbReference>
<dbReference type="GO" id="GO:0009249">
    <property type="term" value="P:protein lipoylation"/>
    <property type="evidence" value="ECO:0007669"/>
    <property type="project" value="InterPro"/>
</dbReference>
<dbReference type="EMBL" id="JAODAN010000001">
    <property type="protein sequence ID" value="KAK1927361.1"/>
    <property type="molecule type" value="Genomic_DNA"/>
</dbReference>
<evidence type="ECO:0000313" key="9">
    <source>
        <dbReference type="Proteomes" id="UP001182556"/>
    </source>
</evidence>
<dbReference type="SUPFAM" id="SSF55681">
    <property type="entry name" value="Class II aaRS and biotin synthetases"/>
    <property type="match status" value="1"/>
</dbReference>
<evidence type="ECO:0000256" key="3">
    <source>
        <dbReference type="ARBA" id="ARBA00012334"/>
    </source>
</evidence>
<organism evidence="8 9">
    <name type="scientific">Papiliotrema laurentii</name>
    <name type="common">Cryptococcus laurentii</name>
    <dbReference type="NCBI Taxonomy" id="5418"/>
    <lineage>
        <taxon>Eukaryota</taxon>
        <taxon>Fungi</taxon>
        <taxon>Dikarya</taxon>
        <taxon>Basidiomycota</taxon>
        <taxon>Agaricomycotina</taxon>
        <taxon>Tremellomycetes</taxon>
        <taxon>Tremellales</taxon>
        <taxon>Rhynchogastremaceae</taxon>
        <taxon>Papiliotrema</taxon>
    </lineage>
</organism>
<dbReference type="PROSITE" id="PS01313">
    <property type="entry name" value="LIPB"/>
    <property type="match status" value="1"/>
</dbReference>
<comment type="similarity">
    <text evidence="2">Belongs to the LipB family.</text>
</comment>
<dbReference type="InterPro" id="IPR004143">
    <property type="entry name" value="BPL_LPL_catalytic"/>
</dbReference>
<evidence type="ECO:0000256" key="5">
    <source>
        <dbReference type="ARBA" id="ARBA00023315"/>
    </source>
</evidence>
<reference evidence="8" key="1">
    <citation type="submission" date="2023-02" db="EMBL/GenBank/DDBJ databases">
        <title>Identification and recombinant expression of a fungal hydrolase from Papiliotrema laurentii that hydrolyzes apple cutin and clears colloidal polyester polyurethane.</title>
        <authorList>
            <consortium name="DOE Joint Genome Institute"/>
            <person name="Roman V.A."/>
            <person name="Bojanowski C."/>
            <person name="Crable B.R."/>
            <person name="Wagner D.N."/>
            <person name="Hung C.S."/>
            <person name="Nadeau L.J."/>
            <person name="Schratz L."/>
            <person name="Haridas S."/>
            <person name="Pangilinan J."/>
            <person name="Lipzen A."/>
            <person name="Na H."/>
            <person name="Yan M."/>
            <person name="Ng V."/>
            <person name="Grigoriev I.V."/>
            <person name="Spatafora J.W."/>
            <person name="Barlow D."/>
            <person name="Biffinger J."/>
            <person name="Kelley-Loughnane N."/>
            <person name="Varaljay V.A."/>
            <person name="Crookes-Goodson W.J."/>
        </authorList>
    </citation>
    <scope>NUCLEOTIDE SEQUENCE</scope>
    <source>
        <strain evidence="8">5307AH</strain>
    </source>
</reference>
<dbReference type="PANTHER" id="PTHR10993:SF7">
    <property type="entry name" value="LIPOYLTRANSFERASE 2, MITOCHONDRIAL-RELATED"/>
    <property type="match status" value="1"/>
</dbReference>
<gene>
    <name evidence="8" type="ORF">DB88DRAFT_477750</name>
</gene>
<feature type="region of interest" description="Disordered" evidence="6">
    <location>
        <begin position="300"/>
        <end position="319"/>
    </location>
</feature>
<sequence length="319" mass="34821">MFASAPKLFRAARPLLIQAASTSGACATSAKASGIGAKLPAIQYHIVREPLPYPIGLKLQNDLIDFRLERKAKGGGKDDIILFLEHTPTYTTGRRDNSPNPDTLHPEERKVQNVGAEFFITKRGGQVTYHGPGQIVGYPILDLNAMENPTRCYVDWLQALLADYVRSKGCEGILAPHPDGHVGVFASPTEKVASIGIHLRHRITSHGFAMNITPEPLKWFDLVMACGLADVRAVSLHDLMTRGATNNGILPNVLPSVPEVAGEMVPLFAKVFGRGLEPLAQREGEIGEMWEIVHRAEEQARKENAEKGGWATKPDLSGR</sequence>
<dbReference type="InterPro" id="IPR000544">
    <property type="entry name" value="Octanoyltransferase"/>
</dbReference>
<keyword evidence="5" id="KW-0012">Acyltransferase</keyword>
<dbReference type="PROSITE" id="PS51733">
    <property type="entry name" value="BPL_LPL_CATALYTIC"/>
    <property type="match status" value="1"/>
</dbReference>
<evidence type="ECO:0000256" key="1">
    <source>
        <dbReference type="ARBA" id="ARBA00004821"/>
    </source>
</evidence>
<evidence type="ECO:0000256" key="4">
    <source>
        <dbReference type="ARBA" id="ARBA00022679"/>
    </source>
</evidence>
<dbReference type="PANTHER" id="PTHR10993">
    <property type="entry name" value="OCTANOYLTRANSFERASE"/>
    <property type="match status" value="1"/>
</dbReference>
<dbReference type="NCBIfam" id="TIGR00214">
    <property type="entry name" value="lipB"/>
    <property type="match status" value="1"/>
</dbReference>
<protein>
    <recommendedName>
        <fullName evidence="3">lipoyl(octanoyl) transferase</fullName>
        <ecNumber evidence="3">2.3.1.181</ecNumber>
    </recommendedName>
</protein>